<evidence type="ECO:0000259" key="1">
    <source>
        <dbReference type="PROSITE" id="PS50104"/>
    </source>
</evidence>
<evidence type="ECO:0000313" key="2">
    <source>
        <dbReference type="EMBL" id="KAL3627743.1"/>
    </source>
</evidence>
<dbReference type="InterPro" id="IPR035897">
    <property type="entry name" value="Toll_tir_struct_dom_sf"/>
</dbReference>
<feature type="domain" description="TIR" evidence="1">
    <location>
        <begin position="27"/>
        <end position="172"/>
    </location>
</feature>
<dbReference type="Pfam" id="PF13676">
    <property type="entry name" value="TIR_2"/>
    <property type="match status" value="1"/>
</dbReference>
<evidence type="ECO:0000313" key="3">
    <source>
        <dbReference type="Proteomes" id="UP001632038"/>
    </source>
</evidence>
<sequence>MQRSSSAVVNMGRQILRPTTTLKPSQPPCDVFINHRGVDTKRNVSGLLYHHLRGIGLRPFLDSKSMKPGDKLFDKIDVAIRECKVGVAVFSPMYCDSYFCLHELSLMMELNKRVVPVFCDVKPSDLRVKDDGSCPPDELRKFRLALEEAKLTVGLTFDTRSGDWVEFLANATDVVIKNLIEVEEEEAN</sequence>
<reference evidence="3" key="1">
    <citation type="journal article" date="2024" name="IScience">
        <title>Strigolactones Initiate the Formation of Haustorium-like Structures in Castilleja.</title>
        <authorList>
            <person name="Buerger M."/>
            <person name="Peterson D."/>
            <person name="Chory J."/>
        </authorList>
    </citation>
    <scope>NUCLEOTIDE SEQUENCE [LARGE SCALE GENOMIC DNA]</scope>
</reference>
<dbReference type="PROSITE" id="PS50104">
    <property type="entry name" value="TIR"/>
    <property type="match status" value="1"/>
</dbReference>
<gene>
    <name evidence="2" type="ORF">CASFOL_029106</name>
</gene>
<keyword evidence="3" id="KW-1185">Reference proteome</keyword>
<protein>
    <recommendedName>
        <fullName evidence="1">TIR domain-containing protein</fullName>
    </recommendedName>
</protein>
<dbReference type="AlphaFoldDB" id="A0ABD3CD30"/>
<dbReference type="PANTHER" id="PTHR31008">
    <property type="entry name" value="COP1-INTERACTING PROTEIN-RELATED"/>
    <property type="match status" value="1"/>
</dbReference>
<dbReference type="EMBL" id="JAVIJP010000039">
    <property type="protein sequence ID" value="KAL3627743.1"/>
    <property type="molecule type" value="Genomic_DNA"/>
</dbReference>
<name>A0ABD3CD30_9LAMI</name>
<organism evidence="2 3">
    <name type="scientific">Castilleja foliolosa</name>
    <dbReference type="NCBI Taxonomy" id="1961234"/>
    <lineage>
        <taxon>Eukaryota</taxon>
        <taxon>Viridiplantae</taxon>
        <taxon>Streptophyta</taxon>
        <taxon>Embryophyta</taxon>
        <taxon>Tracheophyta</taxon>
        <taxon>Spermatophyta</taxon>
        <taxon>Magnoliopsida</taxon>
        <taxon>eudicotyledons</taxon>
        <taxon>Gunneridae</taxon>
        <taxon>Pentapetalae</taxon>
        <taxon>asterids</taxon>
        <taxon>lamiids</taxon>
        <taxon>Lamiales</taxon>
        <taxon>Orobanchaceae</taxon>
        <taxon>Pedicularideae</taxon>
        <taxon>Castillejinae</taxon>
        <taxon>Castilleja</taxon>
    </lineage>
</organism>
<dbReference type="Gene3D" id="3.40.50.10140">
    <property type="entry name" value="Toll/interleukin-1 receptor homology (TIR) domain"/>
    <property type="match status" value="1"/>
</dbReference>
<comment type="caution">
    <text evidence="2">The sequence shown here is derived from an EMBL/GenBank/DDBJ whole genome shotgun (WGS) entry which is preliminary data.</text>
</comment>
<dbReference type="InterPro" id="IPR000157">
    <property type="entry name" value="TIR_dom"/>
</dbReference>
<accession>A0ABD3CD30</accession>
<dbReference type="SUPFAM" id="SSF52200">
    <property type="entry name" value="Toll/Interleukin receptor TIR domain"/>
    <property type="match status" value="1"/>
</dbReference>
<dbReference type="SMART" id="SM00255">
    <property type="entry name" value="TIR"/>
    <property type="match status" value="1"/>
</dbReference>
<proteinExistence type="predicted"/>
<dbReference type="PANTHER" id="PTHR31008:SF42">
    <property type="entry name" value="TMV RESISTANCE PROTEIN N-LIKE"/>
    <property type="match status" value="1"/>
</dbReference>
<dbReference type="Proteomes" id="UP001632038">
    <property type="component" value="Unassembled WGS sequence"/>
</dbReference>